<dbReference type="AlphaFoldDB" id="A0A0K0DSN9"/>
<keyword evidence="3" id="KW-1185">Reference proteome</keyword>
<evidence type="ECO:0000256" key="1">
    <source>
        <dbReference type="SAM" id="MobiDB-lite"/>
    </source>
</evidence>
<name>A0A0K0DSN9_STRER</name>
<protein>
    <submittedName>
        <fullName evidence="4 5">Lipoprotein</fullName>
    </submittedName>
</protein>
<dbReference type="WBParaSite" id="TCONS_00001472.p1">
    <property type="protein sequence ID" value="TCONS_00001472.p1"/>
    <property type="gene ID" value="XLOC_001352"/>
</dbReference>
<feature type="compositionally biased region" description="Polar residues" evidence="1">
    <location>
        <begin position="53"/>
        <end position="62"/>
    </location>
</feature>
<reference evidence="4" key="1">
    <citation type="submission" date="2015-08" db="UniProtKB">
        <authorList>
            <consortium name="WormBaseParasite"/>
        </authorList>
    </citation>
    <scope>IDENTIFICATION</scope>
</reference>
<feature type="chain" id="PRO_5005326933" evidence="2">
    <location>
        <begin position="21"/>
        <end position="207"/>
    </location>
</feature>
<keyword evidence="2" id="KW-0732">Signal</keyword>
<organism evidence="4">
    <name type="scientific">Strongyloides stercoralis</name>
    <name type="common">Threadworm</name>
    <dbReference type="NCBI Taxonomy" id="6248"/>
    <lineage>
        <taxon>Eukaryota</taxon>
        <taxon>Metazoa</taxon>
        <taxon>Ecdysozoa</taxon>
        <taxon>Nematoda</taxon>
        <taxon>Chromadorea</taxon>
        <taxon>Rhabditida</taxon>
        <taxon>Tylenchina</taxon>
        <taxon>Panagrolaimomorpha</taxon>
        <taxon>Strongyloidoidea</taxon>
        <taxon>Strongyloididae</taxon>
        <taxon>Strongyloides</taxon>
    </lineage>
</organism>
<sequence length="207" mass="22374">MLRLLSCLIFFSFSFLLSCANKKKKNGGKVSIQEGKSVEGVGSRLGKVKSKNTEGYSTNTVSGFGKRSNESFTKVQPTGPLSPFKADGKLKDGNNNGDINGTLPGKGGSKMNGDIKDNQKNGFPAKSTHNNCFSAAPTQMNIFDPSDDPAADKMNLERTQNSFVEDLKDGDDTLKNVYSLPVDKDQSLKVVEEIDKGSKPSIKKVKK</sequence>
<dbReference type="PROSITE" id="PS51257">
    <property type="entry name" value="PROKAR_LIPOPROTEIN"/>
    <property type="match status" value="1"/>
</dbReference>
<evidence type="ECO:0000313" key="4">
    <source>
        <dbReference type="WBParaSite" id="SSTP_0000025100.1"/>
    </source>
</evidence>
<evidence type="ECO:0000313" key="3">
    <source>
        <dbReference type="Proteomes" id="UP000035681"/>
    </source>
</evidence>
<dbReference type="Proteomes" id="UP000035681">
    <property type="component" value="Unplaced"/>
</dbReference>
<accession>A0A0K0DSN9</accession>
<feature type="region of interest" description="Disordered" evidence="1">
    <location>
        <begin position="43"/>
        <end position="110"/>
    </location>
</feature>
<proteinExistence type="predicted"/>
<dbReference type="WBParaSite" id="SSTP_0000025100.1">
    <property type="protein sequence ID" value="SSTP_0000025100.1"/>
    <property type="gene ID" value="SSTP_0000025100"/>
</dbReference>
<evidence type="ECO:0000256" key="2">
    <source>
        <dbReference type="SAM" id="SignalP"/>
    </source>
</evidence>
<evidence type="ECO:0000313" key="5">
    <source>
        <dbReference type="WBParaSite" id="TCONS_00001472.p1"/>
    </source>
</evidence>
<feature type="signal peptide" evidence="2">
    <location>
        <begin position="1"/>
        <end position="20"/>
    </location>
</feature>